<reference evidence="1" key="1">
    <citation type="submission" date="2019-03" db="EMBL/GenBank/DDBJ databases">
        <title>Single cell metagenomics reveals metabolic interactions within the superorganism composed of flagellate Streblomastix strix and complex community of Bacteroidetes bacteria on its surface.</title>
        <authorList>
            <person name="Treitli S.C."/>
            <person name="Kolisko M."/>
            <person name="Husnik F."/>
            <person name="Keeling P."/>
            <person name="Hampl V."/>
        </authorList>
    </citation>
    <scope>NUCLEOTIDE SEQUENCE</scope>
    <source>
        <strain evidence="1">STM</strain>
    </source>
</reference>
<comment type="caution">
    <text evidence="1">The sequence shown here is derived from an EMBL/GenBank/DDBJ whole genome shotgun (WGS) entry which is preliminary data.</text>
</comment>
<accession>A0A5J4RKV9</accession>
<dbReference type="Gene3D" id="3.60.10.10">
    <property type="entry name" value="Endonuclease/exonuclease/phosphatase"/>
    <property type="match status" value="1"/>
</dbReference>
<protein>
    <recommendedName>
        <fullName evidence="2">Endonuclease/exonuclease/phosphatase domain-containing protein</fullName>
    </recommendedName>
</protein>
<name>A0A5J4RKV9_9ZZZZ</name>
<evidence type="ECO:0008006" key="2">
    <source>
        <dbReference type="Google" id="ProtNLM"/>
    </source>
</evidence>
<dbReference type="InterPro" id="IPR036691">
    <property type="entry name" value="Endo/exonu/phosph_ase_sf"/>
</dbReference>
<dbReference type="EMBL" id="SNRY01001081">
    <property type="protein sequence ID" value="KAA6333703.1"/>
    <property type="molecule type" value="Genomic_DNA"/>
</dbReference>
<proteinExistence type="predicted"/>
<dbReference type="AlphaFoldDB" id="A0A5J4RKV9"/>
<gene>
    <name evidence="1" type="ORF">EZS27_017904</name>
</gene>
<evidence type="ECO:0000313" key="1">
    <source>
        <dbReference type="EMBL" id="KAA6333703.1"/>
    </source>
</evidence>
<organism evidence="1">
    <name type="scientific">termite gut metagenome</name>
    <dbReference type="NCBI Taxonomy" id="433724"/>
    <lineage>
        <taxon>unclassified sequences</taxon>
        <taxon>metagenomes</taxon>
        <taxon>organismal metagenomes</taxon>
    </lineage>
</organism>
<sequence length="64" mass="7666">NNNKNAVLTYVKNQNADILCMQEYDVSKNKDYLTQNDIDEEFKSYPYRNIQQQMNEAKNLFLQL</sequence>
<feature type="non-terminal residue" evidence="1">
    <location>
        <position position="1"/>
    </location>
</feature>